<keyword evidence="2" id="KW-1185">Reference proteome</keyword>
<dbReference type="InterPro" id="IPR021373">
    <property type="entry name" value="DUF2993"/>
</dbReference>
<dbReference type="EMBL" id="JAUCGQ010000001">
    <property type="protein sequence ID" value="MDM7855136.1"/>
    <property type="molecule type" value="Genomic_DNA"/>
</dbReference>
<accession>A0ABT7SG73</accession>
<evidence type="ECO:0000313" key="1">
    <source>
        <dbReference type="EMBL" id="MDM7855136.1"/>
    </source>
</evidence>
<sequence length="233" mass="23608">MRALTVVGAVVGVAIVAGGAFVVVDRVTAHHTEQQLSAAIEQNLDGVVGTPQVHVQGFPFLTQLAAGSLDHVTGTIDGATLSGVTAQDVTFDGRDVTTAQPYTVGKATVTATLPTESVQHLVDQQTGLDVDLAVTNGAVRASGSVLGVTLTADLEPHAVDGKLKVDVQKVTIAGLTVSVDDLPGGIGDRLQDVTIPVTGLPAGMGLADVTVIDDGLRVTATGEHVALEQPTEG</sequence>
<comment type="caution">
    <text evidence="1">The sequence shown here is derived from an EMBL/GenBank/DDBJ whole genome shotgun (WGS) entry which is preliminary data.</text>
</comment>
<proteinExistence type="predicted"/>
<organism evidence="1 2">
    <name type="scientific">Cellulomonas alba</name>
    <dbReference type="NCBI Taxonomy" id="3053467"/>
    <lineage>
        <taxon>Bacteria</taxon>
        <taxon>Bacillati</taxon>
        <taxon>Actinomycetota</taxon>
        <taxon>Actinomycetes</taxon>
        <taxon>Micrococcales</taxon>
        <taxon>Cellulomonadaceae</taxon>
        <taxon>Cellulomonas</taxon>
    </lineage>
</organism>
<protein>
    <submittedName>
        <fullName evidence="1">DUF2993 domain-containing protein</fullName>
    </submittedName>
</protein>
<dbReference type="Pfam" id="PF11209">
    <property type="entry name" value="LmeA"/>
    <property type="match status" value="1"/>
</dbReference>
<name>A0ABT7SG73_9CELL</name>
<gene>
    <name evidence="1" type="ORF">QRT04_09350</name>
</gene>
<dbReference type="RefSeq" id="WP_289454942.1">
    <property type="nucleotide sequence ID" value="NZ_JAUCGQ010000001.1"/>
</dbReference>
<reference evidence="1 2" key="1">
    <citation type="submission" date="2023-06" db="EMBL/GenBank/DDBJ databases">
        <title>Cellulomonas sp. MW4 Whole genome sequence.</title>
        <authorList>
            <person name="Park S."/>
        </authorList>
    </citation>
    <scope>NUCLEOTIDE SEQUENCE [LARGE SCALE GENOMIC DNA]</scope>
    <source>
        <strain evidence="1 2">MW4</strain>
    </source>
</reference>
<evidence type="ECO:0000313" key="2">
    <source>
        <dbReference type="Proteomes" id="UP001529338"/>
    </source>
</evidence>
<dbReference type="Proteomes" id="UP001529338">
    <property type="component" value="Unassembled WGS sequence"/>
</dbReference>